<keyword evidence="9" id="KW-0325">Glycoprotein</keyword>
<organism evidence="12 13">
    <name type="scientific">Paramuricea clavata</name>
    <name type="common">Red gorgonian</name>
    <name type="synonym">Violescent sea-whip</name>
    <dbReference type="NCBI Taxonomy" id="317549"/>
    <lineage>
        <taxon>Eukaryota</taxon>
        <taxon>Metazoa</taxon>
        <taxon>Cnidaria</taxon>
        <taxon>Anthozoa</taxon>
        <taxon>Octocorallia</taxon>
        <taxon>Malacalcyonacea</taxon>
        <taxon>Plexauridae</taxon>
        <taxon>Paramuricea</taxon>
    </lineage>
</organism>
<evidence type="ECO:0000256" key="4">
    <source>
        <dbReference type="ARBA" id="ARBA00022692"/>
    </source>
</evidence>
<keyword evidence="6 11" id="KW-1133">Transmembrane helix</keyword>
<reference evidence="12" key="1">
    <citation type="submission" date="2020-04" db="EMBL/GenBank/DDBJ databases">
        <authorList>
            <person name="Alioto T."/>
            <person name="Alioto T."/>
            <person name="Gomez Garrido J."/>
        </authorList>
    </citation>
    <scope>NUCLEOTIDE SEQUENCE</scope>
    <source>
        <strain evidence="12">A484AB</strain>
    </source>
</reference>
<dbReference type="EMBL" id="CACRXK020001074">
    <property type="protein sequence ID" value="CAB3986804.1"/>
    <property type="molecule type" value="Genomic_DNA"/>
</dbReference>
<dbReference type="Pfam" id="PF23032">
    <property type="entry name" value="GBD_ELAPOR1-like_3rd"/>
    <property type="match status" value="1"/>
</dbReference>
<dbReference type="Pfam" id="PF23091">
    <property type="entry name" value="TNFR_ELAPOR1_6th"/>
    <property type="match status" value="1"/>
</dbReference>
<comment type="caution">
    <text evidence="12">The sequence shown here is derived from an EMBL/GenBank/DDBJ whole genome shotgun (WGS) entry which is preliminary data.</text>
</comment>
<comment type="similarity">
    <text evidence="2">Belongs to the ELAPOR family.</text>
</comment>
<dbReference type="GO" id="GO:0005886">
    <property type="term" value="C:plasma membrane"/>
    <property type="evidence" value="ECO:0007669"/>
    <property type="project" value="UniProtKB-SubCell"/>
</dbReference>
<keyword evidence="4 11" id="KW-0812">Transmembrane</keyword>
<evidence type="ECO:0000256" key="7">
    <source>
        <dbReference type="ARBA" id="ARBA00023136"/>
    </source>
</evidence>
<evidence type="ECO:0000313" key="13">
    <source>
        <dbReference type="Proteomes" id="UP001152795"/>
    </source>
</evidence>
<gene>
    <name evidence="12" type="ORF">PACLA_8A054568</name>
</gene>
<dbReference type="InterPro" id="IPR039181">
    <property type="entry name" value="Elapor1/2"/>
</dbReference>
<dbReference type="InterPro" id="IPR056608">
    <property type="entry name" value="Elapor1/2_GBD"/>
</dbReference>
<evidence type="ECO:0000256" key="2">
    <source>
        <dbReference type="ARBA" id="ARBA00007627"/>
    </source>
</evidence>
<protein>
    <submittedName>
        <fullName evidence="12">Uncharacterized protein</fullName>
    </submittedName>
</protein>
<evidence type="ECO:0000256" key="6">
    <source>
        <dbReference type="ARBA" id="ARBA00022989"/>
    </source>
</evidence>
<evidence type="ECO:0000313" key="12">
    <source>
        <dbReference type="EMBL" id="CAB3986804.1"/>
    </source>
</evidence>
<sequence>GEYHYEYTECGSDGGRWHVPVPHDATHCTIKAKPPLHQKSCDSSCPGGQYSDVSLLTETCKPCPTGKHSLGGAVHYSNWTVLPPEFDTYSVKNYDELMQSSDKDSGCNSTWIADGKFVRTQGTACVTRLTYTTNIIKDEGSITFWYYYTNANENLYFEVFVKNEQCQIARQRGDDDEDENDDDDDDNDDDDDDDNFGEMYNSPEPSSDYKWKNFTLKLNRGKNLVVWEVEHWGFERGTKFSNMVFIRDIEVKGTSTSSECVDCPAGTFASKEGSAWCEPCPENLVSDAGAEKCTSCNEKTEYAPRGSAACLKRPACKETDYIETSSACDKDNKFQTVYKWIKPKICSDVIEGAVKLPEPGPKEECPPCNPGMYLNDTKCLFCRKGTFSDGKKPCTNCLPFTAPVLNHDYRSWKSWPSTTEHWCSSYVNGCSTPTGWQLRGHYLDSGLGHSDDVTMYFEVKTVGFAGERGLVSRTASAVGSVRIDFELDCDGPCVFTMYERSHADVNGILSINQWHGREPRQNYTYAVTNKGPVTYRWQFKKAKNSAYDPDGKTFKYIKDRVKIYAVYLSNTLDGGAAVCRECPVGMHESGCVECPEGHYIDTLKKKCEPCPKDTYLSKNKCLKCGPGLTSNVASTKCFSSCHFHGKHGRHIDFKGLAGAHTAQTQKSFFTEGTAFIYEYHINLCGVDAPPASCHSNATILHGKQGVQYLNASICQMRVIPSKNNGPAMSTNLAGIGHQLMGIFEEKPENVSLDVFRDEKLSNESLLYFDYLSHSTTPSCPNGRSAWIILRCDPDTSGKGTIKFPPECHEGTCDGCQFLFLWHTKYACPLCTEDNYHELESGCMNSKKHIHYSWRSTPKKCVGGVAIPKMKTLPCSDMSVHEAVKQFQLLIGIVAFVLTAIIATLFFLWYKNRVLKYKLYHRVAVNESNQAEELPAAESCMADEDEEFGEKVEFKKGRNPGKNLLKKLKDMRTDKDEGMRLSDSFEVDLN</sequence>
<evidence type="ECO:0000256" key="10">
    <source>
        <dbReference type="SAM" id="MobiDB-lite"/>
    </source>
</evidence>
<dbReference type="InterPro" id="IPR011641">
    <property type="entry name" value="Tyr-kin_ephrin_A/B_rcpt-like"/>
</dbReference>
<dbReference type="AlphaFoldDB" id="A0A7D9HNC9"/>
<keyword evidence="5" id="KW-0732">Signal</keyword>
<dbReference type="SMART" id="SM01411">
    <property type="entry name" value="Ephrin_rec_like"/>
    <property type="match status" value="3"/>
</dbReference>
<keyword evidence="7 11" id="KW-0472">Membrane</keyword>
<comment type="subcellular location">
    <subcellularLocation>
        <location evidence="1">Cell membrane</location>
        <topology evidence="1">Single-pass type I membrane protein</topology>
    </subcellularLocation>
</comment>
<dbReference type="Pfam" id="PF23031">
    <property type="entry name" value="GBD_ELAPOR1"/>
    <property type="match status" value="1"/>
</dbReference>
<dbReference type="InterPro" id="IPR056610">
    <property type="entry name" value="Elapor1/2_TNFR-like"/>
</dbReference>
<evidence type="ECO:0000256" key="11">
    <source>
        <dbReference type="SAM" id="Phobius"/>
    </source>
</evidence>
<dbReference type="OrthoDB" id="439917at2759"/>
<evidence type="ECO:0000256" key="5">
    <source>
        <dbReference type="ARBA" id="ARBA00022729"/>
    </source>
</evidence>
<dbReference type="InterPro" id="IPR009030">
    <property type="entry name" value="Growth_fac_rcpt_cys_sf"/>
</dbReference>
<feature type="transmembrane region" description="Helical" evidence="11">
    <location>
        <begin position="886"/>
        <end position="909"/>
    </location>
</feature>
<feature type="region of interest" description="Disordered" evidence="10">
    <location>
        <begin position="169"/>
        <end position="206"/>
    </location>
</feature>
<dbReference type="InterPro" id="IPR056607">
    <property type="entry name" value="Elapor1/2_MRH"/>
</dbReference>
<dbReference type="Pfam" id="PF23087">
    <property type="entry name" value="MRH_ELAPOR1_9th"/>
    <property type="match status" value="1"/>
</dbReference>
<keyword evidence="13" id="KW-1185">Reference proteome</keyword>
<keyword evidence="8" id="KW-1015">Disulfide bond</keyword>
<dbReference type="Pfam" id="PF07699">
    <property type="entry name" value="Ephrin_rec_like"/>
    <property type="match status" value="1"/>
</dbReference>
<dbReference type="PANTHER" id="PTHR22727">
    <property type="entry name" value="PROTEIN CBG13728"/>
    <property type="match status" value="1"/>
</dbReference>
<keyword evidence="3" id="KW-1003">Cell membrane</keyword>
<dbReference type="InterPro" id="IPR044865">
    <property type="entry name" value="MRH_dom"/>
</dbReference>
<dbReference type="Gene3D" id="2.10.50.10">
    <property type="entry name" value="Tumor Necrosis Factor Receptor, subunit A, domain 2"/>
    <property type="match status" value="1"/>
</dbReference>
<dbReference type="PANTHER" id="PTHR22727:SF15">
    <property type="entry name" value="MRH DOMAIN-CONTAINING PROTEIN"/>
    <property type="match status" value="1"/>
</dbReference>
<feature type="non-terminal residue" evidence="12">
    <location>
        <position position="989"/>
    </location>
</feature>
<dbReference type="SUPFAM" id="SSF57184">
    <property type="entry name" value="Growth factor receptor domain"/>
    <property type="match status" value="2"/>
</dbReference>
<dbReference type="Proteomes" id="UP001152795">
    <property type="component" value="Unassembled WGS sequence"/>
</dbReference>
<evidence type="ECO:0000256" key="3">
    <source>
        <dbReference type="ARBA" id="ARBA00022475"/>
    </source>
</evidence>
<dbReference type="SUPFAM" id="SSF50911">
    <property type="entry name" value="Mannose 6-phosphate receptor domain"/>
    <property type="match status" value="1"/>
</dbReference>
<feature type="compositionally biased region" description="Acidic residues" evidence="10">
    <location>
        <begin position="174"/>
        <end position="196"/>
    </location>
</feature>
<dbReference type="Pfam" id="PF23089">
    <property type="entry name" value="ELAPOR1_C"/>
    <property type="match status" value="1"/>
</dbReference>
<dbReference type="PROSITE" id="PS51914">
    <property type="entry name" value="MRH"/>
    <property type="match status" value="1"/>
</dbReference>
<evidence type="ECO:0000256" key="9">
    <source>
        <dbReference type="ARBA" id="ARBA00023180"/>
    </source>
</evidence>
<dbReference type="Gene3D" id="2.70.130.10">
    <property type="entry name" value="Mannose-6-phosphate receptor binding domain"/>
    <property type="match status" value="1"/>
</dbReference>
<name>A0A7D9HNC9_PARCT</name>
<proteinExistence type="inferred from homology"/>
<accession>A0A7D9HNC9</accession>
<evidence type="ECO:0000256" key="8">
    <source>
        <dbReference type="ARBA" id="ARBA00023157"/>
    </source>
</evidence>
<dbReference type="InterPro" id="IPR056606">
    <property type="entry name" value="Elapor1/2_C"/>
</dbReference>
<dbReference type="InterPro" id="IPR009011">
    <property type="entry name" value="Man6P_isomerase_rcpt-bd_dom_sf"/>
</dbReference>
<dbReference type="InterPro" id="IPR056609">
    <property type="entry name" value="Elapor1-like_3rd"/>
</dbReference>
<evidence type="ECO:0000256" key="1">
    <source>
        <dbReference type="ARBA" id="ARBA00004251"/>
    </source>
</evidence>